<evidence type="ECO:0000313" key="3">
    <source>
        <dbReference type="Proteomes" id="UP000321083"/>
    </source>
</evidence>
<feature type="region of interest" description="Disordered" evidence="1">
    <location>
        <begin position="30"/>
        <end position="49"/>
    </location>
</feature>
<protein>
    <submittedName>
        <fullName evidence="2">Uncharacterized protein</fullName>
    </submittedName>
</protein>
<dbReference type="EMBL" id="SRHE01000590">
    <property type="protein sequence ID" value="TWW08593.1"/>
    <property type="molecule type" value="Genomic_DNA"/>
</dbReference>
<dbReference type="AlphaFoldDB" id="A0A5C6M316"/>
<gene>
    <name evidence="2" type="ORF">E3A20_22760</name>
</gene>
<evidence type="ECO:0000256" key="1">
    <source>
        <dbReference type="SAM" id="MobiDB-lite"/>
    </source>
</evidence>
<dbReference type="Proteomes" id="UP000321083">
    <property type="component" value="Unassembled WGS sequence"/>
</dbReference>
<evidence type="ECO:0000313" key="2">
    <source>
        <dbReference type="EMBL" id="TWW08593.1"/>
    </source>
</evidence>
<comment type="caution">
    <text evidence="2">The sequence shown here is derived from an EMBL/GenBank/DDBJ whole genome shotgun (WGS) entry which is preliminary data.</text>
</comment>
<proteinExistence type="predicted"/>
<name>A0A5C6M316_9PLAN</name>
<keyword evidence="3" id="KW-1185">Reference proteome</keyword>
<organism evidence="2 3">
    <name type="scientific">Planctomyces bekefii</name>
    <dbReference type="NCBI Taxonomy" id="1653850"/>
    <lineage>
        <taxon>Bacteria</taxon>
        <taxon>Pseudomonadati</taxon>
        <taxon>Planctomycetota</taxon>
        <taxon>Planctomycetia</taxon>
        <taxon>Planctomycetales</taxon>
        <taxon>Planctomycetaceae</taxon>
        <taxon>Planctomyces</taxon>
    </lineage>
</organism>
<reference evidence="2 3" key="2">
    <citation type="submission" date="2019-08" db="EMBL/GenBank/DDBJ databases">
        <authorList>
            <person name="Henke P."/>
        </authorList>
    </citation>
    <scope>NUCLEOTIDE SEQUENCE [LARGE SCALE GENOMIC DNA]</scope>
    <source>
        <strain evidence="2">Phe10_nw2017</strain>
    </source>
</reference>
<sequence>MSREAVEAGKLRRERFEAVAQLVLQSGCTLMRRSDPSTTTATTDSRGRP</sequence>
<feature type="non-terminal residue" evidence="2">
    <location>
        <position position="49"/>
    </location>
</feature>
<reference evidence="2 3" key="1">
    <citation type="submission" date="2019-08" db="EMBL/GenBank/DDBJ databases">
        <title>100 year-old enigma solved: identification of Planctomyces bekefii, the type genus and species of the phylum Planctomycetes.</title>
        <authorList>
            <person name="Svetlana D.N."/>
            <person name="Overmann J."/>
        </authorList>
    </citation>
    <scope>NUCLEOTIDE SEQUENCE [LARGE SCALE GENOMIC DNA]</scope>
    <source>
        <strain evidence="2">Phe10_nw2017</strain>
    </source>
</reference>
<feature type="compositionally biased region" description="Low complexity" evidence="1">
    <location>
        <begin position="36"/>
        <end position="49"/>
    </location>
</feature>
<accession>A0A5C6M316</accession>